<evidence type="ECO:0000256" key="1">
    <source>
        <dbReference type="SAM" id="Phobius"/>
    </source>
</evidence>
<evidence type="ECO:0000313" key="3">
    <source>
        <dbReference type="Proteomes" id="UP000194499"/>
    </source>
</evidence>
<keyword evidence="1" id="KW-0812">Transmembrane</keyword>
<dbReference type="EMBL" id="FWZB01000044">
    <property type="protein sequence ID" value="SME31258.1"/>
    <property type="molecule type" value="Genomic_DNA"/>
</dbReference>
<feature type="transmembrane region" description="Helical" evidence="1">
    <location>
        <begin position="6"/>
        <end position="27"/>
    </location>
</feature>
<keyword evidence="1" id="KW-1133">Transmembrane helix</keyword>
<dbReference type="Proteomes" id="UP000194499">
    <property type="component" value="Unassembled WGS sequence"/>
</dbReference>
<accession>A0A1Y6ACA5</accession>
<evidence type="ECO:0008006" key="4">
    <source>
        <dbReference type="Google" id="ProtNLM"/>
    </source>
</evidence>
<protein>
    <recommendedName>
        <fullName evidence="4">Group-specific protein</fullName>
    </recommendedName>
</protein>
<gene>
    <name evidence="2" type="ORF">BACERE00191_04537</name>
</gene>
<dbReference type="AlphaFoldDB" id="A0A1Y6ACA5"/>
<sequence>MRDKYKAGGCMTMTSGLVLIGGCFLVAELSHMFIRKRMNKKRKPYELQYAPVFFLLFCMLLTLQNITNFPPLLNVFLKFGLLYSTTGIALLFLLFCIRYIHYQSYIFILNWLKQNDRNRLT</sequence>
<keyword evidence="1" id="KW-0472">Membrane</keyword>
<name>A0A1Y6ACA5_9BACI</name>
<feature type="transmembrane region" description="Helical" evidence="1">
    <location>
        <begin position="47"/>
        <end position="67"/>
    </location>
</feature>
<evidence type="ECO:0000313" key="2">
    <source>
        <dbReference type="EMBL" id="SME31258.1"/>
    </source>
</evidence>
<proteinExistence type="predicted"/>
<organism evidence="2 3">
    <name type="scientific">Bacillus pacificus</name>
    <dbReference type="NCBI Taxonomy" id="2026187"/>
    <lineage>
        <taxon>Bacteria</taxon>
        <taxon>Bacillati</taxon>
        <taxon>Bacillota</taxon>
        <taxon>Bacilli</taxon>
        <taxon>Bacillales</taxon>
        <taxon>Bacillaceae</taxon>
        <taxon>Bacillus</taxon>
        <taxon>Bacillus cereus group</taxon>
    </lineage>
</organism>
<feature type="transmembrane region" description="Helical" evidence="1">
    <location>
        <begin position="79"/>
        <end position="100"/>
    </location>
</feature>
<reference evidence="3" key="1">
    <citation type="submission" date="2017-04" db="EMBL/GenBank/DDBJ databases">
        <authorList>
            <person name="Criscuolo A."/>
        </authorList>
    </citation>
    <scope>NUCLEOTIDE SEQUENCE [LARGE SCALE GENOMIC DNA]</scope>
</reference>
<dbReference type="PROSITE" id="PS51257">
    <property type="entry name" value="PROKAR_LIPOPROTEIN"/>
    <property type="match status" value="1"/>
</dbReference>